<sequence>MDHLRSSLSRLRQRLPELIPHAPPRIRHYGDLPYFHPCWLGKRESTSVEQTDPLGSEMFHSVRSSLPRESIGNRSQDIPLTNYRWLLNKKFTCVFMWFGVICFIVGVIALQIARFFRHKRQDILSTGVGCLSASLCLLTISICSFLHAHLIIYDWDVEAGRAGLSTQPGEQTLSMTDGTIQSSAMSKSQSTSEGRLHIAAER</sequence>
<evidence type="ECO:0000313" key="4">
    <source>
        <dbReference type="Proteomes" id="UP000748531"/>
    </source>
</evidence>
<feature type="compositionally biased region" description="Low complexity" evidence="1">
    <location>
        <begin position="182"/>
        <end position="192"/>
    </location>
</feature>
<keyword evidence="2" id="KW-0812">Transmembrane</keyword>
<feature type="transmembrane region" description="Helical" evidence="2">
    <location>
        <begin position="128"/>
        <end position="152"/>
    </location>
</feature>
<reference evidence="3" key="1">
    <citation type="submission" date="2019-05" db="EMBL/GenBank/DDBJ databases">
        <title>Annotation for the trematode Paragonimus heterotremus.</title>
        <authorList>
            <person name="Choi Y.-J."/>
        </authorList>
    </citation>
    <scope>NUCLEOTIDE SEQUENCE</scope>
    <source>
        <strain evidence="3">LC</strain>
    </source>
</reference>
<dbReference type="AlphaFoldDB" id="A0A8J4T236"/>
<dbReference type="EMBL" id="LUCH01000835">
    <property type="protein sequence ID" value="KAF5404216.1"/>
    <property type="molecule type" value="Genomic_DNA"/>
</dbReference>
<proteinExistence type="predicted"/>
<name>A0A8J4T236_9TREM</name>
<keyword evidence="2" id="KW-1133">Transmembrane helix</keyword>
<feature type="region of interest" description="Disordered" evidence="1">
    <location>
        <begin position="180"/>
        <end position="202"/>
    </location>
</feature>
<feature type="transmembrane region" description="Helical" evidence="2">
    <location>
        <begin position="94"/>
        <end position="116"/>
    </location>
</feature>
<accession>A0A8J4T236</accession>
<evidence type="ECO:0000313" key="3">
    <source>
        <dbReference type="EMBL" id="KAF5404216.1"/>
    </source>
</evidence>
<keyword evidence="2" id="KW-0472">Membrane</keyword>
<organism evidence="3 4">
    <name type="scientific">Paragonimus heterotremus</name>
    <dbReference type="NCBI Taxonomy" id="100268"/>
    <lineage>
        <taxon>Eukaryota</taxon>
        <taxon>Metazoa</taxon>
        <taxon>Spiralia</taxon>
        <taxon>Lophotrochozoa</taxon>
        <taxon>Platyhelminthes</taxon>
        <taxon>Trematoda</taxon>
        <taxon>Digenea</taxon>
        <taxon>Plagiorchiida</taxon>
        <taxon>Troglotremata</taxon>
        <taxon>Troglotrematidae</taxon>
        <taxon>Paragonimus</taxon>
    </lineage>
</organism>
<evidence type="ECO:0000256" key="2">
    <source>
        <dbReference type="SAM" id="Phobius"/>
    </source>
</evidence>
<keyword evidence="4" id="KW-1185">Reference proteome</keyword>
<dbReference type="OrthoDB" id="6219668at2759"/>
<dbReference type="Proteomes" id="UP000748531">
    <property type="component" value="Unassembled WGS sequence"/>
</dbReference>
<comment type="caution">
    <text evidence="3">The sequence shown here is derived from an EMBL/GenBank/DDBJ whole genome shotgun (WGS) entry which is preliminary data.</text>
</comment>
<protein>
    <submittedName>
        <fullName evidence="3">Uncharacterized protein</fullName>
    </submittedName>
</protein>
<gene>
    <name evidence="3" type="ORF">PHET_02244</name>
</gene>
<evidence type="ECO:0000256" key="1">
    <source>
        <dbReference type="SAM" id="MobiDB-lite"/>
    </source>
</evidence>